<dbReference type="GO" id="GO:0016020">
    <property type="term" value="C:membrane"/>
    <property type="evidence" value="ECO:0007669"/>
    <property type="project" value="TreeGrafter"/>
</dbReference>
<dbReference type="OrthoDB" id="9781689at2"/>
<dbReference type="Gene3D" id="3.40.50.720">
    <property type="entry name" value="NAD(P)-binding Rossmann-like Domain"/>
    <property type="match status" value="1"/>
</dbReference>
<dbReference type="PRINTS" id="PR00081">
    <property type="entry name" value="GDHRDH"/>
</dbReference>
<dbReference type="Proteomes" id="UP000309061">
    <property type="component" value="Chromosome"/>
</dbReference>
<dbReference type="InterPro" id="IPR057326">
    <property type="entry name" value="KR_dom"/>
</dbReference>
<dbReference type="NCBIfam" id="NF005495">
    <property type="entry name" value="PRK07109.1"/>
    <property type="match status" value="1"/>
</dbReference>
<organism evidence="5 6">
    <name type="scientific">Methylocystis heyeri</name>
    <dbReference type="NCBI Taxonomy" id="391905"/>
    <lineage>
        <taxon>Bacteria</taxon>
        <taxon>Pseudomonadati</taxon>
        <taxon>Pseudomonadota</taxon>
        <taxon>Alphaproteobacteria</taxon>
        <taxon>Hyphomicrobiales</taxon>
        <taxon>Methylocystaceae</taxon>
        <taxon>Methylocystis</taxon>
    </lineage>
</organism>
<keyword evidence="3" id="KW-0472">Membrane</keyword>
<name>A0A6B8KJ16_9HYPH</name>
<evidence type="ECO:0000256" key="3">
    <source>
        <dbReference type="SAM" id="Phobius"/>
    </source>
</evidence>
<protein>
    <submittedName>
        <fullName evidence="5">SDR family NAD(P)-dependent oxidoreductase</fullName>
    </submittedName>
</protein>
<dbReference type="AlphaFoldDB" id="A0A6B8KJ16"/>
<reference evidence="5 6" key="1">
    <citation type="submission" date="2019-11" db="EMBL/GenBank/DDBJ databases">
        <title>The genome sequence of Methylocystis heyeri.</title>
        <authorList>
            <person name="Oshkin I.Y."/>
            <person name="Miroshnikov K."/>
            <person name="Dedysh S.N."/>
        </authorList>
    </citation>
    <scope>NUCLEOTIDE SEQUENCE [LARGE SCALE GENOMIC DNA]</scope>
    <source>
        <strain evidence="5 6">H2</strain>
    </source>
</reference>
<dbReference type="Pfam" id="PF00106">
    <property type="entry name" value="adh_short"/>
    <property type="match status" value="1"/>
</dbReference>
<feature type="transmembrane region" description="Helical" evidence="3">
    <location>
        <begin position="313"/>
        <end position="333"/>
    </location>
</feature>
<dbReference type="PANTHER" id="PTHR44196">
    <property type="entry name" value="DEHYDROGENASE/REDUCTASE SDR FAMILY MEMBER 7B"/>
    <property type="match status" value="1"/>
</dbReference>
<dbReference type="InterPro" id="IPR002347">
    <property type="entry name" value="SDR_fam"/>
</dbReference>
<accession>A0A6B8KJ16</accession>
<keyword evidence="6" id="KW-1185">Reference proteome</keyword>
<keyword evidence="3" id="KW-0812">Transmembrane</keyword>
<feature type="domain" description="Ketoreductase" evidence="4">
    <location>
        <begin position="11"/>
        <end position="192"/>
    </location>
</feature>
<dbReference type="InterPro" id="IPR020904">
    <property type="entry name" value="Sc_DH/Rdtase_CS"/>
</dbReference>
<comment type="similarity">
    <text evidence="1">Belongs to the short-chain dehydrogenases/reductases (SDR) family.</text>
</comment>
<dbReference type="SUPFAM" id="SSF51735">
    <property type="entry name" value="NAD(P)-binding Rossmann-fold domains"/>
    <property type="match status" value="1"/>
</dbReference>
<dbReference type="PANTHER" id="PTHR44196:SF1">
    <property type="entry name" value="DEHYDROGENASE_REDUCTASE SDR FAMILY MEMBER 7B"/>
    <property type="match status" value="1"/>
</dbReference>
<dbReference type="EMBL" id="CP046052">
    <property type="protein sequence ID" value="QGM46538.1"/>
    <property type="molecule type" value="Genomic_DNA"/>
</dbReference>
<keyword evidence="2" id="KW-0560">Oxidoreductase</keyword>
<evidence type="ECO:0000256" key="2">
    <source>
        <dbReference type="ARBA" id="ARBA00023002"/>
    </source>
</evidence>
<gene>
    <name evidence="5" type="ORF">H2LOC_013010</name>
</gene>
<dbReference type="KEGG" id="mhey:H2LOC_013010"/>
<dbReference type="SMART" id="SM00822">
    <property type="entry name" value="PKS_KR"/>
    <property type="match status" value="1"/>
</dbReference>
<evidence type="ECO:0000259" key="4">
    <source>
        <dbReference type="SMART" id="SM00822"/>
    </source>
</evidence>
<evidence type="ECO:0000313" key="6">
    <source>
        <dbReference type="Proteomes" id="UP000309061"/>
    </source>
</evidence>
<proteinExistence type="inferred from homology"/>
<dbReference type="PROSITE" id="PS00061">
    <property type="entry name" value="ADH_SHORT"/>
    <property type="match status" value="1"/>
</dbReference>
<evidence type="ECO:0000313" key="5">
    <source>
        <dbReference type="EMBL" id="QGM46538.1"/>
    </source>
</evidence>
<dbReference type="InterPro" id="IPR036291">
    <property type="entry name" value="NAD(P)-bd_dom_sf"/>
</dbReference>
<sequence length="335" mass="36569">MGPFARNQINATVVITGGSAGLGRALAHRFAEAGARVGIIARDAQALASLKDEFASSGVTVHIEDCDVADAAAVFMAADEMERALGPINIWINCAMLTVFSPFERITPEEFRRVTEATYLGYVHGTMAALRRMKPRNSGTILQIGSALAYRAIPLQSAYCGAKHAIRGFTNSLRCELLRDRSSIKLTMVQLPAMNTPQFDWARTHMGREPRPVAPVYQPEAIAEAVFRAAQEGRREYWLGRATIAAILGDMAAPAFLDRFLARHAYVAQERAVAVGPTRCDNLFAPITELHRIHGSFDAEAAARVFMWPELRIRAAAAGAAIILVLVILWLLAEL</sequence>
<keyword evidence="3" id="KW-1133">Transmembrane helix</keyword>
<dbReference type="RefSeq" id="WP_136496770.1">
    <property type="nucleotide sequence ID" value="NZ_CP046052.1"/>
</dbReference>
<evidence type="ECO:0000256" key="1">
    <source>
        <dbReference type="ARBA" id="ARBA00006484"/>
    </source>
</evidence>
<dbReference type="GO" id="GO:0016491">
    <property type="term" value="F:oxidoreductase activity"/>
    <property type="evidence" value="ECO:0007669"/>
    <property type="project" value="UniProtKB-KW"/>
</dbReference>